<dbReference type="GO" id="GO:0016787">
    <property type="term" value="F:hydrolase activity"/>
    <property type="evidence" value="ECO:0007669"/>
    <property type="project" value="UniProtKB-KW"/>
</dbReference>
<proteinExistence type="predicted"/>
<sequence>MPRIKLGDKLFTFKQERQKRKTITIALKAHGNILIKTPHNTTDEEVYKILYRYADWIKKKDQTYEELSLNAPINDKYITYKGAPLYIERIFASTPPLIKVSGEKVIVKYEGSIFLPLSDIFVPWYKEQARLHLSQRTAFWAEEMQVAVLHITIRDQKSRWGSCSARHNINYNWRIMMAPPAIIDYLVIHETAHLLQMNHSASFWQIVKKYDPSFEAHRLWLKQNGDSLLNVLRL</sequence>
<dbReference type="RefSeq" id="WP_196604261.1">
    <property type="nucleotide sequence ID" value="NZ_CP116940.1"/>
</dbReference>
<protein>
    <submittedName>
        <fullName evidence="2">Metal-dependent hydrolase</fullName>
    </submittedName>
</protein>
<keyword evidence="3" id="KW-1185">Reference proteome</keyword>
<dbReference type="Proteomes" id="UP001239167">
    <property type="component" value="Unassembled WGS sequence"/>
</dbReference>
<gene>
    <name evidence="2" type="ORF">J2S01_001709</name>
</gene>
<comment type="caution">
    <text evidence="2">The sequence shown here is derived from an EMBL/GenBank/DDBJ whole genome shotgun (WGS) entry which is preliminary data.</text>
</comment>
<name>A0ABT9Y824_9FIRM</name>
<keyword evidence="2" id="KW-0378">Hydrolase</keyword>
<dbReference type="Gene3D" id="3.30.2010.10">
    <property type="entry name" value="Metalloproteases ('zincins'), catalytic domain"/>
    <property type="match status" value="1"/>
</dbReference>
<feature type="domain" description="YgjP-like metallopeptidase" evidence="1">
    <location>
        <begin position="21"/>
        <end position="224"/>
    </location>
</feature>
<evidence type="ECO:0000313" key="2">
    <source>
        <dbReference type="EMBL" id="MDQ0203989.1"/>
    </source>
</evidence>
<dbReference type="InterPro" id="IPR002725">
    <property type="entry name" value="YgjP-like_metallopeptidase"/>
</dbReference>
<organism evidence="2 3">
    <name type="scientific">Pectinatus haikarae</name>
    <dbReference type="NCBI Taxonomy" id="349096"/>
    <lineage>
        <taxon>Bacteria</taxon>
        <taxon>Bacillati</taxon>
        <taxon>Bacillota</taxon>
        <taxon>Negativicutes</taxon>
        <taxon>Selenomonadales</taxon>
        <taxon>Selenomonadaceae</taxon>
        <taxon>Pectinatus</taxon>
    </lineage>
</organism>
<dbReference type="PANTHER" id="PTHR30399">
    <property type="entry name" value="UNCHARACTERIZED PROTEIN YGJP"/>
    <property type="match status" value="1"/>
</dbReference>
<reference evidence="2 3" key="1">
    <citation type="submission" date="2023-07" db="EMBL/GenBank/DDBJ databases">
        <title>Genomic Encyclopedia of Type Strains, Phase IV (KMG-IV): sequencing the most valuable type-strain genomes for metagenomic binning, comparative biology and taxonomic classification.</title>
        <authorList>
            <person name="Goeker M."/>
        </authorList>
    </citation>
    <scope>NUCLEOTIDE SEQUENCE [LARGE SCALE GENOMIC DNA]</scope>
    <source>
        <strain evidence="2 3">DSM 16980</strain>
    </source>
</reference>
<dbReference type="InterPro" id="IPR053136">
    <property type="entry name" value="UTP_pyrophosphatase-like"/>
</dbReference>
<evidence type="ECO:0000259" key="1">
    <source>
        <dbReference type="Pfam" id="PF01863"/>
    </source>
</evidence>
<dbReference type="Pfam" id="PF01863">
    <property type="entry name" value="YgjP-like"/>
    <property type="match status" value="1"/>
</dbReference>
<evidence type="ECO:0000313" key="3">
    <source>
        <dbReference type="Proteomes" id="UP001239167"/>
    </source>
</evidence>
<dbReference type="CDD" id="cd07344">
    <property type="entry name" value="M48_yhfN_like"/>
    <property type="match status" value="1"/>
</dbReference>
<dbReference type="EMBL" id="JAUSUE010000011">
    <property type="protein sequence ID" value="MDQ0203989.1"/>
    <property type="molecule type" value="Genomic_DNA"/>
</dbReference>
<accession>A0ABT9Y824</accession>
<dbReference type="PANTHER" id="PTHR30399:SF1">
    <property type="entry name" value="UTP PYROPHOSPHATASE"/>
    <property type="match status" value="1"/>
</dbReference>